<name>A0A4C2EPN4_9EURY</name>
<proteinExistence type="inferred from homology"/>
<dbReference type="Proteomes" id="UP000304382">
    <property type="component" value="Unassembled WGS sequence"/>
</dbReference>
<comment type="caution">
    <text evidence="3">The sequence shown here is derived from an EMBL/GenBank/DDBJ whole genome shotgun (WGS) entry which is preliminary data.</text>
</comment>
<sequence>MRVMDIDLVLVPVDGSDQSERAAEYAIAVAERYDADLHLLFVIDERLHRDIDSGEVSADAIADEHQAFTESIREQFVAVHDGTFETSSATAFSETRLMQTPGSVVLDVAEDIDTDFIVVPREEGEEAVGRAAIYVIEYASQPVLTV</sequence>
<dbReference type="Gene3D" id="3.40.50.620">
    <property type="entry name" value="HUPs"/>
    <property type="match status" value="1"/>
</dbReference>
<accession>A0A4C2EPN4</accession>
<evidence type="ECO:0000259" key="2">
    <source>
        <dbReference type="Pfam" id="PF00582"/>
    </source>
</evidence>
<evidence type="ECO:0000256" key="1">
    <source>
        <dbReference type="ARBA" id="ARBA00008791"/>
    </source>
</evidence>
<keyword evidence="4" id="KW-1185">Reference proteome</keyword>
<comment type="similarity">
    <text evidence="1">Belongs to the universal stress protein A family.</text>
</comment>
<dbReference type="InterPro" id="IPR006016">
    <property type="entry name" value="UspA"/>
</dbReference>
<protein>
    <submittedName>
        <fullName evidence="3">Universal stress protein UspA</fullName>
    </submittedName>
</protein>
<dbReference type="AlphaFoldDB" id="A0A4C2EPN4"/>
<dbReference type="PANTHER" id="PTHR46268">
    <property type="entry name" value="STRESS RESPONSE PROTEIN NHAX"/>
    <property type="match status" value="1"/>
</dbReference>
<evidence type="ECO:0000313" key="4">
    <source>
        <dbReference type="Proteomes" id="UP000304382"/>
    </source>
</evidence>
<dbReference type="Pfam" id="PF00582">
    <property type="entry name" value="Usp"/>
    <property type="match status" value="1"/>
</dbReference>
<dbReference type="InterPro" id="IPR014729">
    <property type="entry name" value="Rossmann-like_a/b/a_fold"/>
</dbReference>
<reference evidence="3 4" key="1">
    <citation type="submission" date="2019-02" db="EMBL/GenBank/DDBJ databases">
        <title>Haloarcula mannanilyticum sp. nov., a mannan degrading haloarchaeon isolated from commercial salt.</title>
        <authorList>
            <person name="Enomoto S."/>
            <person name="Shimane Y."/>
            <person name="Kamekura M."/>
            <person name="Ito T."/>
            <person name="Moriya O."/>
            <person name="Ihara K."/>
            <person name="Takahashi-Ando N."/>
            <person name="Fukushima Y."/>
            <person name="Yoshida Y."/>
            <person name="Usama R."/>
            <person name="Takai K."/>
            <person name="Minegishi H."/>
        </authorList>
    </citation>
    <scope>NUCLEOTIDE SEQUENCE [LARGE SCALE GENOMIC DNA]</scope>
    <source>
        <strain evidence="3 4">MD130-1</strain>
    </source>
</reference>
<gene>
    <name evidence="3" type="ORF">Harman_20440</name>
</gene>
<evidence type="ECO:0000313" key="3">
    <source>
        <dbReference type="EMBL" id="GCF14109.1"/>
    </source>
</evidence>
<dbReference type="InterPro" id="IPR006015">
    <property type="entry name" value="Universal_stress_UspA"/>
</dbReference>
<dbReference type="PANTHER" id="PTHR46268:SF6">
    <property type="entry name" value="UNIVERSAL STRESS PROTEIN UP12"/>
    <property type="match status" value="1"/>
</dbReference>
<organism evidence="3 4">
    <name type="scientific">Haloarcula mannanilytica</name>
    <dbReference type="NCBI Taxonomy" id="2509225"/>
    <lineage>
        <taxon>Archaea</taxon>
        <taxon>Methanobacteriati</taxon>
        <taxon>Methanobacteriota</taxon>
        <taxon>Stenosarchaea group</taxon>
        <taxon>Halobacteria</taxon>
        <taxon>Halobacteriales</taxon>
        <taxon>Haloarculaceae</taxon>
        <taxon>Haloarcula</taxon>
    </lineage>
</organism>
<dbReference type="EMBL" id="BIXZ01000002">
    <property type="protein sequence ID" value="GCF14109.1"/>
    <property type="molecule type" value="Genomic_DNA"/>
</dbReference>
<dbReference type="CDD" id="cd00293">
    <property type="entry name" value="USP-like"/>
    <property type="match status" value="1"/>
</dbReference>
<dbReference type="PRINTS" id="PR01438">
    <property type="entry name" value="UNVRSLSTRESS"/>
</dbReference>
<feature type="domain" description="UspA" evidence="2">
    <location>
        <begin position="9"/>
        <end position="146"/>
    </location>
</feature>
<dbReference type="SUPFAM" id="SSF52402">
    <property type="entry name" value="Adenine nucleotide alpha hydrolases-like"/>
    <property type="match status" value="1"/>
</dbReference>